<dbReference type="EMBL" id="AVOT02011810">
    <property type="protein sequence ID" value="MBW0492911.1"/>
    <property type="molecule type" value="Genomic_DNA"/>
</dbReference>
<evidence type="ECO:0000259" key="1">
    <source>
        <dbReference type="Pfam" id="PF00078"/>
    </source>
</evidence>
<dbReference type="SUPFAM" id="SSF56672">
    <property type="entry name" value="DNA/RNA polymerases"/>
    <property type="match status" value="1"/>
</dbReference>
<dbReference type="InterPro" id="IPR043502">
    <property type="entry name" value="DNA/RNA_pol_sf"/>
</dbReference>
<dbReference type="Proteomes" id="UP000765509">
    <property type="component" value="Unassembled WGS sequence"/>
</dbReference>
<gene>
    <name evidence="2" type="ORF">O181_032626</name>
</gene>
<accession>A0A9Q3H6B2</accession>
<evidence type="ECO:0000313" key="2">
    <source>
        <dbReference type="EMBL" id="MBW0492911.1"/>
    </source>
</evidence>
<dbReference type="InterPro" id="IPR043128">
    <property type="entry name" value="Rev_trsase/Diguanyl_cyclase"/>
</dbReference>
<protein>
    <recommendedName>
        <fullName evidence="1">Reverse transcriptase domain-containing protein</fullName>
    </recommendedName>
</protein>
<dbReference type="Gene3D" id="3.30.70.270">
    <property type="match status" value="1"/>
</dbReference>
<dbReference type="OrthoDB" id="2446696at2759"/>
<organism evidence="2 3">
    <name type="scientific">Austropuccinia psidii MF-1</name>
    <dbReference type="NCBI Taxonomy" id="1389203"/>
    <lineage>
        <taxon>Eukaryota</taxon>
        <taxon>Fungi</taxon>
        <taxon>Dikarya</taxon>
        <taxon>Basidiomycota</taxon>
        <taxon>Pucciniomycotina</taxon>
        <taxon>Pucciniomycetes</taxon>
        <taxon>Pucciniales</taxon>
        <taxon>Sphaerophragmiaceae</taxon>
        <taxon>Austropuccinia</taxon>
    </lineage>
</organism>
<dbReference type="InterPro" id="IPR000477">
    <property type="entry name" value="RT_dom"/>
</dbReference>
<comment type="caution">
    <text evidence="2">The sequence shown here is derived from an EMBL/GenBank/DDBJ whole genome shotgun (WGS) entry which is preliminary data.</text>
</comment>
<proteinExistence type="predicted"/>
<sequence>MDGLKDFHQNFSIPKAKKLLRIITHCGIHEYLRIPFGIENSPSHYQIMMNTIFPTELSEQWLIDYIDDIIICLDSWCLNLERLARVLDKVAGVNMKISLKKCKFGFEETKSLGHIVSGLSLGIEKNKLAAVLLTTIPQDQK</sequence>
<keyword evidence="3" id="KW-1185">Reference proteome</keyword>
<reference evidence="2" key="1">
    <citation type="submission" date="2021-03" db="EMBL/GenBank/DDBJ databases">
        <title>Draft genome sequence of rust myrtle Austropuccinia psidii MF-1, a brazilian biotype.</title>
        <authorList>
            <person name="Quecine M.C."/>
            <person name="Pachon D.M.R."/>
            <person name="Bonatelli M.L."/>
            <person name="Correr F.H."/>
            <person name="Franceschini L.M."/>
            <person name="Leite T.F."/>
            <person name="Margarido G.R.A."/>
            <person name="Almeida C.A."/>
            <person name="Ferrarezi J.A."/>
            <person name="Labate C.A."/>
        </authorList>
    </citation>
    <scope>NUCLEOTIDE SEQUENCE</scope>
    <source>
        <strain evidence="2">MF-1</strain>
    </source>
</reference>
<dbReference type="InterPro" id="IPR051320">
    <property type="entry name" value="Viral_Replic_Matur_Polypro"/>
</dbReference>
<evidence type="ECO:0000313" key="3">
    <source>
        <dbReference type="Proteomes" id="UP000765509"/>
    </source>
</evidence>
<dbReference type="PANTHER" id="PTHR33064:SF37">
    <property type="entry name" value="RIBONUCLEASE H"/>
    <property type="match status" value="1"/>
</dbReference>
<dbReference type="AlphaFoldDB" id="A0A9Q3H6B2"/>
<feature type="domain" description="Reverse transcriptase" evidence="1">
    <location>
        <begin position="9"/>
        <end position="115"/>
    </location>
</feature>
<dbReference type="Gene3D" id="3.10.10.10">
    <property type="entry name" value="HIV Type 1 Reverse Transcriptase, subunit A, domain 1"/>
    <property type="match status" value="1"/>
</dbReference>
<dbReference type="PANTHER" id="PTHR33064">
    <property type="entry name" value="POL PROTEIN"/>
    <property type="match status" value="1"/>
</dbReference>
<dbReference type="Pfam" id="PF00078">
    <property type="entry name" value="RVT_1"/>
    <property type="match status" value="1"/>
</dbReference>
<name>A0A9Q3H6B2_9BASI</name>